<name>A0AAW9NSF6_9BACL</name>
<dbReference type="Proteomes" id="UP001344888">
    <property type="component" value="Unassembled WGS sequence"/>
</dbReference>
<dbReference type="GO" id="GO:0030420">
    <property type="term" value="P:establishment of competence for transformation"/>
    <property type="evidence" value="ECO:0007669"/>
    <property type="project" value="InterPro"/>
</dbReference>
<reference evidence="1 2" key="1">
    <citation type="submission" date="2023-03" db="EMBL/GenBank/DDBJ databases">
        <title>Bacillus Genome Sequencing.</title>
        <authorList>
            <person name="Dunlap C."/>
        </authorList>
    </citation>
    <scope>NUCLEOTIDE SEQUENCE [LARGE SCALE GENOMIC DNA]</scope>
    <source>
        <strain evidence="1 2">B-59205</strain>
    </source>
</reference>
<dbReference type="Pfam" id="PF06338">
    <property type="entry name" value="ComK"/>
    <property type="match status" value="1"/>
</dbReference>
<dbReference type="AlphaFoldDB" id="A0AAW9NSF6"/>
<evidence type="ECO:0000313" key="1">
    <source>
        <dbReference type="EMBL" id="MEC1178865.1"/>
    </source>
</evidence>
<protein>
    <submittedName>
        <fullName evidence="1">Competence protein ComK</fullName>
    </submittedName>
</protein>
<accession>A0AAW9NSF6</accession>
<dbReference type="EMBL" id="JARSFG010000014">
    <property type="protein sequence ID" value="MEC1178865.1"/>
    <property type="molecule type" value="Genomic_DNA"/>
</dbReference>
<sequence length="180" mass="20968">MNLLKNYIFTTETAMLIERTNEYGEFYSIVIEKHRNLHVAMPKQKLLEYNLKHFGSSYRGARDGSRAVLGNIHMYPIAINPAQNIYWFPSESITSPKSIWIALHCVIYFEDSGNGRTKVILTNGKSYFVPVYYKAFTKRVDHAHLLRAKMEQRTQHMSSIILERLSEYETIDLTENVLLC</sequence>
<dbReference type="InterPro" id="IPR010461">
    <property type="entry name" value="ComK"/>
</dbReference>
<gene>
    <name evidence="1" type="ORF">P9B03_10250</name>
</gene>
<keyword evidence="2" id="KW-1185">Reference proteome</keyword>
<organism evidence="1 2">
    <name type="scientific">Metasolibacillus meyeri</name>
    <dbReference type="NCBI Taxonomy" id="1071052"/>
    <lineage>
        <taxon>Bacteria</taxon>
        <taxon>Bacillati</taxon>
        <taxon>Bacillota</taxon>
        <taxon>Bacilli</taxon>
        <taxon>Bacillales</taxon>
        <taxon>Caryophanaceae</taxon>
        <taxon>Metasolibacillus</taxon>
    </lineage>
</organism>
<evidence type="ECO:0000313" key="2">
    <source>
        <dbReference type="Proteomes" id="UP001344888"/>
    </source>
</evidence>
<proteinExistence type="predicted"/>
<dbReference type="RefSeq" id="WP_326123337.1">
    <property type="nucleotide sequence ID" value="NZ_JARSFG010000014.1"/>
</dbReference>
<comment type="caution">
    <text evidence="1">The sequence shown here is derived from an EMBL/GenBank/DDBJ whole genome shotgun (WGS) entry which is preliminary data.</text>
</comment>